<feature type="transmembrane region" description="Helical" evidence="6">
    <location>
        <begin position="74"/>
        <end position="93"/>
    </location>
</feature>
<feature type="transmembrane region" description="Helical" evidence="6">
    <location>
        <begin position="46"/>
        <end position="62"/>
    </location>
</feature>
<evidence type="ECO:0000256" key="4">
    <source>
        <dbReference type="ARBA" id="ARBA00022989"/>
    </source>
</evidence>
<evidence type="ECO:0000313" key="9">
    <source>
        <dbReference type="Proteomes" id="UP001519460"/>
    </source>
</evidence>
<dbReference type="Gene3D" id="1.20.1250.20">
    <property type="entry name" value="MFS general substrate transporter like domains"/>
    <property type="match status" value="3"/>
</dbReference>
<protein>
    <recommendedName>
        <fullName evidence="7">Major facilitator superfamily associated domain-containing protein</fullName>
    </recommendedName>
</protein>
<feature type="transmembrane region" description="Helical" evidence="6">
    <location>
        <begin position="15"/>
        <end position="34"/>
    </location>
</feature>
<feature type="transmembrane region" description="Helical" evidence="6">
    <location>
        <begin position="419"/>
        <end position="444"/>
    </location>
</feature>
<dbReference type="AlphaFoldDB" id="A0ABD0K7M7"/>
<dbReference type="PANTHER" id="PTHR16172:SF41">
    <property type="entry name" value="MAJOR FACILITATOR SUPERFAMILY DOMAIN-CONTAINING PROTEIN 6-LIKE"/>
    <property type="match status" value="1"/>
</dbReference>
<dbReference type="PANTHER" id="PTHR16172">
    <property type="entry name" value="MAJOR FACILITATOR SUPERFAMILY DOMAIN-CONTAINING PROTEIN 6-LIKE"/>
    <property type="match status" value="1"/>
</dbReference>
<evidence type="ECO:0000256" key="3">
    <source>
        <dbReference type="ARBA" id="ARBA00022692"/>
    </source>
</evidence>
<keyword evidence="4 6" id="KW-1133">Transmembrane helix</keyword>
<keyword evidence="5 6" id="KW-0472">Membrane</keyword>
<dbReference type="GO" id="GO:0016020">
    <property type="term" value="C:membrane"/>
    <property type="evidence" value="ECO:0007669"/>
    <property type="project" value="UniProtKB-SubCell"/>
</dbReference>
<evidence type="ECO:0000259" key="7">
    <source>
        <dbReference type="Pfam" id="PF12832"/>
    </source>
</evidence>
<dbReference type="SUPFAM" id="SSF103473">
    <property type="entry name" value="MFS general substrate transporter"/>
    <property type="match status" value="1"/>
</dbReference>
<feature type="domain" description="Major facilitator superfamily associated" evidence="7">
    <location>
        <begin position="10"/>
        <end position="575"/>
    </location>
</feature>
<reference evidence="8 9" key="1">
    <citation type="journal article" date="2023" name="Sci. Data">
        <title>Genome assembly of the Korean intertidal mud-creeper Batillaria attramentaria.</title>
        <authorList>
            <person name="Patra A.K."/>
            <person name="Ho P.T."/>
            <person name="Jun S."/>
            <person name="Lee S.J."/>
            <person name="Kim Y."/>
            <person name="Won Y.J."/>
        </authorList>
    </citation>
    <scope>NUCLEOTIDE SEQUENCE [LARGE SCALE GENOMIC DNA]</scope>
    <source>
        <strain evidence="8">Wonlab-2016</strain>
    </source>
</reference>
<feature type="non-terminal residue" evidence="8">
    <location>
        <position position="612"/>
    </location>
</feature>
<name>A0ABD0K7M7_9CAEN</name>
<feature type="transmembrane region" description="Helical" evidence="6">
    <location>
        <begin position="345"/>
        <end position="365"/>
    </location>
</feature>
<feature type="transmembrane region" description="Helical" evidence="6">
    <location>
        <begin position="544"/>
        <end position="566"/>
    </location>
</feature>
<proteinExistence type="inferred from homology"/>
<dbReference type="Proteomes" id="UP001519460">
    <property type="component" value="Unassembled WGS sequence"/>
</dbReference>
<dbReference type="EMBL" id="JACVVK020000236">
    <property type="protein sequence ID" value="KAK7482941.1"/>
    <property type="molecule type" value="Genomic_DNA"/>
</dbReference>
<comment type="similarity">
    <text evidence="2">Belongs to the major facilitator superfamily. MFSD6 family.</text>
</comment>
<sequence length="612" mass="66787">MACTVNRQLLPLKGFYFLFHAAIASLHPYLVVYLKQQGLSASESGVLFGSMPFLSFLVQPLVGAAADRWLKHKAVLVTATVLTGLSHLLFLAVPPRTPAGNVLTSDARLTCFSHHVPRLSVCCNDSGISVCTSRFERDWSFIANGTGNDTLTGKNSSAFQEGATREGQTQCWRSVTEVLHGVSQGAAKFTPYECQVRCGLTEENNEQTDRGELNSNHSFAATTEFNFLKPFQLQNMSLASTQDRVVNNESSLCADFHIESFLYNDTLYQGVKCFHQNDLNCRISCEVDPELLCQPQWRPFDLTFGLVFVVFLISFVTYSPVISLVDAASHSMLKEQRHKFGQQRLWGTLGFSLTAIVTSVCVYVIKEQGQNLDYATMFYSHAAFCLASAVVAKFIAVSSDIRCGNVLKGACQLLTIPRVSVFVFVVFVFGVFYGSVTFVLWFIVELGAPPQLFGLCVVSSVILEVPTFFFSGRLIRRLGPVPCLCVSIATMSTRLLAYSLLGNPWLVLLIEPLHGVTFGLMLSSATTYASIVSPPGMSATTQGLVGGILFGSGRGAGGLLTGWMFSAVGARITYAVYSGTGALVVVSYLLLHRFVFTEPTTLSRAKDVPVSK</sequence>
<keyword evidence="3 6" id="KW-0812">Transmembrane</keyword>
<keyword evidence="9" id="KW-1185">Reference proteome</keyword>
<feature type="transmembrane region" description="Helical" evidence="6">
    <location>
        <begin position="572"/>
        <end position="591"/>
    </location>
</feature>
<feature type="transmembrane region" description="Helical" evidence="6">
    <location>
        <begin position="302"/>
        <end position="325"/>
    </location>
</feature>
<dbReference type="InterPro" id="IPR024989">
    <property type="entry name" value="MFS_assoc_dom"/>
</dbReference>
<comment type="subcellular location">
    <subcellularLocation>
        <location evidence="1">Membrane</location>
        <topology evidence="1">Multi-pass membrane protein</topology>
    </subcellularLocation>
</comment>
<organism evidence="8 9">
    <name type="scientific">Batillaria attramentaria</name>
    <dbReference type="NCBI Taxonomy" id="370345"/>
    <lineage>
        <taxon>Eukaryota</taxon>
        <taxon>Metazoa</taxon>
        <taxon>Spiralia</taxon>
        <taxon>Lophotrochozoa</taxon>
        <taxon>Mollusca</taxon>
        <taxon>Gastropoda</taxon>
        <taxon>Caenogastropoda</taxon>
        <taxon>Sorbeoconcha</taxon>
        <taxon>Cerithioidea</taxon>
        <taxon>Batillariidae</taxon>
        <taxon>Batillaria</taxon>
    </lineage>
</organism>
<evidence type="ECO:0000313" key="8">
    <source>
        <dbReference type="EMBL" id="KAK7482941.1"/>
    </source>
</evidence>
<feature type="transmembrane region" description="Helical" evidence="6">
    <location>
        <begin position="450"/>
        <end position="469"/>
    </location>
</feature>
<evidence type="ECO:0000256" key="1">
    <source>
        <dbReference type="ARBA" id="ARBA00004141"/>
    </source>
</evidence>
<evidence type="ECO:0000256" key="5">
    <source>
        <dbReference type="ARBA" id="ARBA00023136"/>
    </source>
</evidence>
<dbReference type="Pfam" id="PF12832">
    <property type="entry name" value="MFS_1_like"/>
    <property type="match status" value="1"/>
</dbReference>
<feature type="transmembrane region" description="Helical" evidence="6">
    <location>
        <begin position="377"/>
        <end position="398"/>
    </location>
</feature>
<accession>A0ABD0K7M7</accession>
<gene>
    <name evidence="8" type="ORF">BaRGS_00025841</name>
</gene>
<evidence type="ECO:0000256" key="6">
    <source>
        <dbReference type="SAM" id="Phobius"/>
    </source>
</evidence>
<comment type="caution">
    <text evidence="8">The sequence shown here is derived from an EMBL/GenBank/DDBJ whole genome shotgun (WGS) entry which is preliminary data.</text>
</comment>
<dbReference type="InterPro" id="IPR051717">
    <property type="entry name" value="MFS_MFSD6"/>
</dbReference>
<dbReference type="InterPro" id="IPR036259">
    <property type="entry name" value="MFS_trans_sf"/>
</dbReference>
<evidence type="ECO:0000256" key="2">
    <source>
        <dbReference type="ARBA" id="ARBA00005241"/>
    </source>
</evidence>